<reference evidence="3" key="1">
    <citation type="journal article" date="2019" name="Curr. Biol.">
        <title>Genome Sequence of Striga asiatica Provides Insight into the Evolution of Plant Parasitism.</title>
        <authorList>
            <person name="Yoshida S."/>
            <person name="Kim S."/>
            <person name="Wafula E.K."/>
            <person name="Tanskanen J."/>
            <person name="Kim Y.M."/>
            <person name="Honaas L."/>
            <person name="Yang Z."/>
            <person name="Spallek T."/>
            <person name="Conn C.E."/>
            <person name="Ichihashi Y."/>
            <person name="Cheong K."/>
            <person name="Cui S."/>
            <person name="Der J.P."/>
            <person name="Gundlach H."/>
            <person name="Jiao Y."/>
            <person name="Hori C."/>
            <person name="Ishida J.K."/>
            <person name="Kasahara H."/>
            <person name="Kiba T."/>
            <person name="Kim M.S."/>
            <person name="Koo N."/>
            <person name="Laohavisit A."/>
            <person name="Lee Y.H."/>
            <person name="Lumba S."/>
            <person name="McCourt P."/>
            <person name="Mortimer J.C."/>
            <person name="Mutuku J.M."/>
            <person name="Nomura T."/>
            <person name="Sasaki-Sekimoto Y."/>
            <person name="Seto Y."/>
            <person name="Wang Y."/>
            <person name="Wakatake T."/>
            <person name="Sakakibara H."/>
            <person name="Demura T."/>
            <person name="Yamaguchi S."/>
            <person name="Yoneyama K."/>
            <person name="Manabe R.I."/>
            <person name="Nelson D.C."/>
            <person name="Schulman A.H."/>
            <person name="Timko M.P."/>
            <person name="dePamphilis C.W."/>
            <person name="Choi D."/>
            <person name="Shirasu K."/>
        </authorList>
    </citation>
    <scope>NUCLEOTIDE SEQUENCE [LARGE SCALE GENOMIC DNA]</scope>
    <source>
        <strain evidence="3">cv. UVA1</strain>
    </source>
</reference>
<feature type="region of interest" description="Disordered" evidence="1">
    <location>
        <begin position="111"/>
        <end position="144"/>
    </location>
</feature>
<dbReference type="AlphaFoldDB" id="A0A5A7PP20"/>
<evidence type="ECO:0000313" key="2">
    <source>
        <dbReference type="EMBL" id="GER34550.1"/>
    </source>
</evidence>
<sequence length="326" mass="34542">MGIGIRGVALRFLVDKDHGCPTGIPDSLAFGNPRYTPAGLAQNNPPPNLCGVRQRRRCAERSVAVACIRPRINERERNHGRPYPAVGRAGTHGQHPRGPVLNAEERRAVVSRRGAHEYSPLDRAERADRHAVGEEVEREDSEGEGEYVHAVVDGGVHGGENVALRAARRVARLVDGHVGERRGSRRGPVGVSEHIGAAHEVPGGSGRRVGPVAVLVLRRAVADVEPPGADELVVAGKGGVELAEPPPPGGWRGQALVVEGRVVGGYAGVEDADNHAPSVVGVRPETRVLGEAQESGGVGRVERERLLRVGRDETGLGLKCFRLIGG</sequence>
<proteinExistence type="predicted"/>
<dbReference type="Proteomes" id="UP000325081">
    <property type="component" value="Unassembled WGS sequence"/>
</dbReference>
<comment type="caution">
    <text evidence="2">The sequence shown here is derived from an EMBL/GenBank/DDBJ whole genome shotgun (WGS) entry which is preliminary data.</text>
</comment>
<name>A0A5A7PP20_STRAF</name>
<feature type="compositionally biased region" description="Basic and acidic residues" evidence="1">
    <location>
        <begin position="111"/>
        <end position="135"/>
    </location>
</feature>
<organism evidence="2 3">
    <name type="scientific">Striga asiatica</name>
    <name type="common">Asiatic witchweed</name>
    <name type="synonym">Buchnera asiatica</name>
    <dbReference type="NCBI Taxonomy" id="4170"/>
    <lineage>
        <taxon>Eukaryota</taxon>
        <taxon>Viridiplantae</taxon>
        <taxon>Streptophyta</taxon>
        <taxon>Embryophyta</taxon>
        <taxon>Tracheophyta</taxon>
        <taxon>Spermatophyta</taxon>
        <taxon>Magnoliopsida</taxon>
        <taxon>eudicotyledons</taxon>
        <taxon>Gunneridae</taxon>
        <taxon>Pentapetalae</taxon>
        <taxon>asterids</taxon>
        <taxon>lamiids</taxon>
        <taxon>Lamiales</taxon>
        <taxon>Orobanchaceae</taxon>
        <taxon>Buchnereae</taxon>
        <taxon>Striga</taxon>
    </lineage>
</organism>
<gene>
    <name evidence="2" type="ORF">STAS_10789</name>
</gene>
<evidence type="ECO:0000313" key="3">
    <source>
        <dbReference type="Proteomes" id="UP000325081"/>
    </source>
</evidence>
<feature type="region of interest" description="Disordered" evidence="1">
    <location>
        <begin position="77"/>
        <end position="99"/>
    </location>
</feature>
<keyword evidence="3" id="KW-1185">Reference proteome</keyword>
<dbReference type="EMBL" id="BKCP01004916">
    <property type="protein sequence ID" value="GER34550.1"/>
    <property type="molecule type" value="Genomic_DNA"/>
</dbReference>
<protein>
    <submittedName>
        <fullName evidence="2">Protein SUPPRESSOR OF PHYA-105 1</fullName>
    </submittedName>
</protein>
<evidence type="ECO:0000256" key="1">
    <source>
        <dbReference type="SAM" id="MobiDB-lite"/>
    </source>
</evidence>
<accession>A0A5A7PP20</accession>